<keyword evidence="3" id="KW-1185">Reference proteome</keyword>
<dbReference type="EMBL" id="JAHUZN010000006">
    <property type="protein sequence ID" value="KAG8490768.1"/>
    <property type="molecule type" value="Genomic_DNA"/>
</dbReference>
<feature type="domain" description="Aminotransferase-like plant mobile" evidence="1">
    <location>
        <begin position="8"/>
        <end position="136"/>
    </location>
</feature>
<dbReference type="AlphaFoldDB" id="A0A8J5YYC3"/>
<dbReference type="OrthoDB" id="1001307at2759"/>
<proteinExistence type="predicted"/>
<dbReference type="PANTHER" id="PTHR46033:SF8">
    <property type="entry name" value="PROTEIN MAINTENANCE OF MERISTEMS-LIKE"/>
    <property type="match status" value="1"/>
</dbReference>
<dbReference type="InterPro" id="IPR019557">
    <property type="entry name" value="AminoTfrase-like_pln_mobile"/>
</dbReference>
<sequence length="147" mass="16894">MGSVVIGEWSGICEQLLGKVPEKFFGGRIELKWLQDNFQDLDGSSSPLEREQHARAYILRLIGGVLMLNKSQALVHLSWLLQLVDLKETSQLNWGLAVLATLYREICWAIQPQKYKICCCVLLLQSWAWFNYHFYVPEPTTLILSHS</sequence>
<accession>A0A8J5YYC3</accession>
<dbReference type="Pfam" id="PF10536">
    <property type="entry name" value="PMD"/>
    <property type="match status" value="1"/>
</dbReference>
<evidence type="ECO:0000313" key="3">
    <source>
        <dbReference type="Proteomes" id="UP000701853"/>
    </source>
</evidence>
<name>A0A8J5YYC3_9ROSI</name>
<dbReference type="GO" id="GO:0010073">
    <property type="term" value="P:meristem maintenance"/>
    <property type="evidence" value="ECO:0007669"/>
    <property type="project" value="InterPro"/>
</dbReference>
<protein>
    <recommendedName>
        <fullName evidence="1">Aminotransferase-like plant mobile domain-containing protein</fullName>
    </recommendedName>
</protein>
<evidence type="ECO:0000313" key="2">
    <source>
        <dbReference type="EMBL" id="KAG8490768.1"/>
    </source>
</evidence>
<dbReference type="InterPro" id="IPR044824">
    <property type="entry name" value="MAIN-like"/>
</dbReference>
<comment type="caution">
    <text evidence="2">The sequence shown here is derived from an EMBL/GenBank/DDBJ whole genome shotgun (WGS) entry which is preliminary data.</text>
</comment>
<dbReference type="Proteomes" id="UP000701853">
    <property type="component" value="Chromosome 6"/>
</dbReference>
<dbReference type="PANTHER" id="PTHR46033">
    <property type="entry name" value="PROTEIN MAIN-LIKE 2"/>
    <property type="match status" value="1"/>
</dbReference>
<evidence type="ECO:0000259" key="1">
    <source>
        <dbReference type="Pfam" id="PF10536"/>
    </source>
</evidence>
<reference evidence="2 3" key="1">
    <citation type="journal article" date="2021" name="bioRxiv">
        <title>The Gossypium anomalum genome as a resource for cotton improvement and evolutionary analysis of hybrid incompatibility.</title>
        <authorList>
            <person name="Grover C.E."/>
            <person name="Yuan D."/>
            <person name="Arick M.A."/>
            <person name="Miller E.R."/>
            <person name="Hu G."/>
            <person name="Peterson D.G."/>
            <person name="Wendel J.F."/>
            <person name="Udall J.A."/>
        </authorList>
    </citation>
    <scope>NUCLEOTIDE SEQUENCE [LARGE SCALE GENOMIC DNA]</scope>
    <source>
        <strain evidence="2">JFW-Udall</strain>
        <tissue evidence="2">Leaf</tissue>
    </source>
</reference>
<gene>
    <name evidence="2" type="ORF">CXB51_013917</name>
</gene>
<organism evidence="2 3">
    <name type="scientific">Gossypium anomalum</name>
    <dbReference type="NCBI Taxonomy" id="47600"/>
    <lineage>
        <taxon>Eukaryota</taxon>
        <taxon>Viridiplantae</taxon>
        <taxon>Streptophyta</taxon>
        <taxon>Embryophyta</taxon>
        <taxon>Tracheophyta</taxon>
        <taxon>Spermatophyta</taxon>
        <taxon>Magnoliopsida</taxon>
        <taxon>eudicotyledons</taxon>
        <taxon>Gunneridae</taxon>
        <taxon>Pentapetalae</taxon>
        <taxon>rosids</taxon>
        <taxon>malvids</taxon>
        <taxon>Malvales</taxon>
        <taxon>Malvaceae</taxon>
        <taxon>Malvoideae</taxon>
        <taxon>Gossypium</taxon>
    </lineage>
</organism>